<dbReference type="PANTHER" id="PTHR24112">
    <property type="entry name" value="LEUCINE-RICH REPEAT, ISOFORM F-RELATED"/>
    <property type="match status" value="1"/>
</dbReference>
<feature type="coiled-coil region" evidence="1">
    <location>
        <begin position="1335"/>
        <end position="1369"/>
    </location>
</feature>
<organism evidence="4 5">
    <name type="scientific">Colletotrichum lupini</name>
    <dbReference type="NCBI Taxonomy" id="145971"/>
    <lineage>
        <taxon>Eukaryota</taxon>
        <taxon>Fungi</taxon>
        <taxon>Dikarya</taxon>
        <taxon>Ascomycota</taxon>
        <taxon>Pezizomycotina</taxon>
        <taxon>Sordariomycetes</taxon>
        <taxon>Hypocreomycetidae</taxon>
        <taxon>Glomerellales</taxon>
        <taxon>Glomerellaceae</taxon>
        <taxon>Colletotrichum</taxon>
        <taxon>Colletotrichum acutatum species complex</taxon>
    </lineage>
</organism>
<feature type="region of interest" description="Disordered" evidence="2">
    <location>
        <begin position="363"/>
        <end position="434"/>
    </location>
</feature>
<dbReference type="RefSeq" id="XP_049139445.1">
    <property type="nucleotide sequence ID" value="XM_049282302.1"/>
</dbReference>
<dbReference type="KEGG" id="clup:CLUP02_03278"/>
<evidence type="ECO:0000256" key="2">
    <source>
        <dbReference type="SAM" id="MobiDB-lite"/>
    </source>
</evidence>
<protein>
    <submittedName>
        <fullName evidence="4">Leucine rich repeat protein</fullName>
    </submittedName>
</protein>
<accession>A0A9Q8SJU1</accession>
<evidence type="ECO:0000259" key="3">
    <source>
        <dbReference type="Pfam" id="PF25353"/>
    </source>
</evidence>
<sequence>MFSVPSLAKASRYEKRPLIGDVPLLLPASLGVNRETPRLSHWATLPGAKNRMCIDNIIAASSFHSLSFAFPLWIHVVFLLQHLIPNPSFPYLPHKPGATYPHHSLTSLTLALNPANVHMLTRPTLHISSHLILPLPNRVPDLTAPCPTRAALSLPVARVRSSSSKTRDIHPHPLTLIVRISPLARYYHAIRKTVRIPSLPSTAAASSLPLPFPARFLVLAGGLLHSGPFFKQLFPAPRTYTHLSLSDQRIRTPSIVPLNSFLSHLLPTQCKQRNRHSPIWPRHSHDDGIGWAWTPDYCTSNLSTMDAAANRRSMLPTIQTTHHGEPHTATKSSAAELRSVSTPALGGKRRSFLAKTFRKVSSSSSSTDLASMSEEVSSGLQMKSKRVLHKNNGSGGSNSSSIFYRLNRRASKDSSASSHMSEETPNYLSPQPPAPVPIKILKHGALKTDSRLWKSRAEYVVLTDGHLIKFSSVESARANFAELAPPSQRLKRSSTSSTLSQDGSHSDGRVEIPLSRIVNIFNEEGVSPHFGLDVWWSETSPMVSWACTKLFFGMPTERDEWMSEIRHAIRESVGSAVVPKGLIAPNVESAIYNIVATQEPACRGCPLDIFPVVQRTTLLSTKAENIENAKKSRDGSSYYLLLGQNKCYLVRVARTSVYKAPQDIEINTVVFGLTSLVRLKATMVPHEERFVLGFRLPCENEKRLELASRWYREIVMTFMKADRAVKPAWPQHMQRHIFDIRGLTAQLLLPTGQDYGGLKRTLEAYCATFQCKPPEWTVNWKCERREHCPEFRLLPAKEAGGYTALQLLAVFKALRFNDYFKALSFRDVDFSPLCGLTDVPGWDESIADISRDGFVIDPMHRDIIKTAPLLSQEIHAVAFTSGSVRKIDLTNVLASRNIVGVSRARAGTKKDPEVVRPILLLLKTRSTPCDTLLVGGNPLTAAEVDDLVGVLHIPDLLKELDISRCNLDERSLEEVWDALPSQGYKMEALNTSRNIGHVDHMAVKQNLAHFYNLRKLGIAGNCLTQAKDTIFLDETIMGWGLEDLDLSHINLNDATLQVLGDYLKSSQADYLRRLDLNNCAMTGSQIATLFRSMGEARVITCSISGNYLENGTDDLVSAIVDNFGPTSLFMDMVEFQNEDNYIKLINALSVNKSIRLLSLVGTSTPGQVSEDACMAVSEFFATNKSVQYLDFSGFSAKLDEGQLGLGFSRSLSGLAENKTLRHLRIRNQKLNLNIGDLAHAIQLNQTLTTLDVQENNFNLSNLSHMVRSLDHNSSIQEFCPFSRSELSRAIKFSVQNVGMPTSQPTSSRARRASKVLSKATFDNFAMEMDKNNALMENLKDEWSVKTAQIERLLERNRTLSSEKEMAIMQWDPQVEGQEDWIALELGTVFGGLAIKAMKTRRKIMQPGYRGSVYFGANTPPLEGMEEFGASAAPHHVTREEVMESPATEVASGSSGLPTPPEWAPAESPVKEYSIASSAPPSRDAPRIIDENANEFDLSLLKHMIQHGFNLDDSTQGQDQDVGRKAGPSVSTTRLR</sequence>
<dbReference type="Proteomes" id="UP000830671">
    <property type="component" value="Chromosome 2"/>
</dbReference>
<feature type="compositionally biased region" description="Low complexity" evidence="2">
    <location>
        <begin position="493"/>
        <end position="503"/>
    </location>
</feature>
<feature type="region of interest" description="Disordered" evidence="2">
    <location>
        <begin position="319"/>
        <end position="343"/>
    </location>
</feature>
<evidence type="ECO:0000313" key="4">
    <source>
        <dbReference type="EMBL" id="UQC77807.1"/>
    </source>
</evidence>
<feature type="compositionally biased region" description="Polar residues" evidence="2">
    <location>
        <begin position="367"/>
        <end position="381"/>
    </location>
</feature>
<evidence type="ECO:0000313" key="5">
    <source>
        <dbReference type="Proteomes" id="UP000830671"/>
    </source>
</evidence>
<feature type="region of interest" description="Disordered" evidence="2">
    <location>
        <begin position="1442"/>
        <end position="1486"/>
    </location>
</feature>
<name>A0A9Q8SJU1_9PEZI</name>
<dbReference type="Gene3D" id="3.80.10.10">
    <property type="entry name" value="Ribonuclease Inhibitor"/>
    <property type="match status" value="1"/>
</dbReference>
<dbReference type="GeneID" id="73337312"/>
<dbReference type="PANTHER" id="PTHR24112:SF66">
    <property type="entry name" value="LEUCINE-RICH REPEAT, ISOFORM F"/>
    <property type="match status" value="1"/>
</dbReference>
<dbReference type="InterPro" id="IPR051279">
    <property type="entry name" value="PP1-Reg/Actin-Interact_Protein"/>
</dbReference>
<dbReference type="InterPro" id="IPR032675">
    <property type="entry name" value="LRR_dom_sf"/>
</dbReference>
<reference evidence="4" key="1">
    <citation type="journal article" date="2021" name="Mol. Plant Microbe Interact.">
        <title>Complete Genome Sequence of the Plant-Pathogenic Fungus Colletotrichum lupini.</title>
        <authorList>
            <person name="Baroncelli R."/>
            <person name="Pensec F."/>
            <person name="Da Lio D."/>
            <person name="Boufleur T."/>
            <person name="Vicente I."/>
            <person name="Sarrocco S."/>
            <person name="Picot A."/>
            <person name="Baraldi E."/>
            <person name="Sukno S."/>
            <person name="Thon M."/>
            <person name="Le Floch G."/>
        </authorList>
    </citation>
    <scope>NUCLEOTIDE SEQUENCE</scope>
    <source>
        <strain evidence="4">IMI 504893</strain>
    </source>
</reference>
<dbReference type="GO" id="GO:0005886">
    <property type="term" value="C:plasma membrane"/>
    <property type="evidence" value="ECO:0007669"/>
    <property type="project" value="TreeGrafter"/>
</dbReference>
<keyword evidence="5" id="KW-1185">Reference proteome</keyword>
<dbReference type="InterPro" id="IPR057334">
    <property type="entry name" value="PH_2nd_LRR"/>
</dbReference>
<feature type="region of interest" description="Disordered" evidence="2">
    <location>
        <begin position="1510"/>
        <end position="1535"/>
    </location>
</feature>
<dbReference type="EMBL" id="CP019474">
    <property type="protein sequence ID" value="UQC77807.1"/>
    <property type="molecule type" value="Genomic_DNA"/>
</dbReference>
<feature type="domain" description="LRR-containing protein second PH" evidence="3">
    <location>
        <begin position="608"/>
        <end position="733"/>
    </location>
</feature>
<gene>
    <name evidence="4" type="ORF">CLUP02_03278</name>
</gene>
<dbReference type="SUPFAM" id="SSF52047">
    <property type="entry name" value="RNI-like"/>
    <property type="match status" value="1"/>
</dbReference>
<dbReference type="Pfam" id="PF25353">
    <property type="entry name" value="PH_2nd_LRR"/>
    <property type="match status" value="1"/>
</dbReference>
<feature type="region of interest" description="Disordered" evidence="2">
    <location>
        <begin position="484"/>
        <end position="507"/>
    </location>
</feature>
<keyword evidence="1" id="KW-0175">Coiled coil</keyword>
<evidence type="ECO:0000256" key="1">
    <source>
        <dbReference type="SAM" id="Coils"/>
    </source>
</evidence>
<proteinExistence type="predicted"/>
<dbReference type="GO" id="GO:0034315">
    <property type="term" value="P:regulation of Arp2/3 complex-mediated actin nucleation"/>
    <property type="evidence" value="ECO:0007669"/>
    <property type="project" value="TreeGrafter"/>
</dbReference>